<dbReference type="InterPro" id="IPR000297">
    <property type="entry name" value="PPIase_PpiC"/>
</dbReference>
<dbReference type="InterPro" id="IPR046357">
    <property type="entry name" value="PPIase_dom_sf"/>
</dbReference>
<sequence length="264" mass="28318">MNAALPHVNGVALATAAEGTLPADELRRRAHQELLRQQAMAQGLLAADDPAPVEGAPSEAASEAIEALLSQALAVPEPDEATCRRWHAANPTRFAQGERVRVRHILFGVTDGVDITRLRARAEACLVELRSRSRSEIDAPVAEGDRFATAAARLSNCPSGEHGGELGWLEAADCAPEFARALFGQPELGMLPRLVHTRFGLHVVEVLQRQSGRVPGFEAVQASVRAALQRQAFATALRQHLQRLAGEAHIEGVELDAADSPLLQ</sequence>
<dbReference type="HOGENOM" id="CLU_034646_9_1_4"/>
<comment type="similarity">
    <text evidence="2">Belongs to the PpiC/parvulin rotamase family.</text>
</comment>
<evidence type="ECO:0000256" key="1">
    <source>
        <dbReference type="ARBA" id="ARBA00000971"/>
    </source>
</evidence>
<dbReference type="KEGG" id="mpt:Mpe_A1704"/>
<dbReference type="eggNOG" id="COG0760">
    <property type="taxonomic scope" value="Bacteria"/>
</dbReference>
<name>A2SGH5_METPP</name>
<evidence type="ECO:0000259" key="7">
    <source>
        <dbReference type="PROSITE" id="PS50198"/>
    </source>
</evidence>
<organism evidence="8 9">
    <name type="scientific">Methylibium petroleiphilum (strain ATCC BAA-1232 / LMG 22953 / PM1)</name>
    <dbReference type="NCBI Taxonomy" id="420662"/>
    <lineage>
        <taxon>Bacteria</taxon>
        <taxon>Pseudomonadati</taxon>
        <taxon>Pseudomonadota</taxon>
        <taxon>Betaproteobacteria</taxon>
        <taxon>Burkholderiales</taxon>
        <taxon>Sphaerotilaceae</taxon>
        <taxon>Methylibium</taxon>
    </lineage>
</organism>
<dbReference type="Gene3D" id="3.10.50.40">
    <property type="match status" value="1"/>
</dbReference>
<dbReference type="EC" id="5.2.1.8" evidence="3"/>
<dbReference type="PROSITE" id="PS50198">
    <property type="entry name" value="PPIC_PPIASE_2"/>
    <property type="match status" value="1"/>
</dbReference>
<dbReference type="InterPro" id="IPR023058">
    <property type="entry name" value="PPIase_PpiC_CS"/>
</dbReference>
<keyword evidence="9" id="KW-1185">Reference proteome</keyword>
<keyword evidence="5 6" id="KW-0413">Isomerase</keyword>
<evidence type="ECO:0000256" key="4">
    <source>
        <dbReference type="ARBA" id="ARBA00023110"/>
    </source>
</evidence>
<dbReference type="PROSITE" id="PS01096">
    <property type="entry name" value="PPIC_PPIASE_1"/>
    <property type="match status" value="1"/>
</dbReference>
<evidence type="ECO:0000256" key="2">
    <source>
        <dbReference type="ARBA" id="ARBA00007656"/>
    </source>
</evidence>
<dbReference type="InterPro" id="IPR050245">
    <property type="entry name" value="PrsA_foldase"/>
</dbReference>
<comment type="catalytic activity">
    <reaction evidence="1">
        <text>[protein]-peptidylproline (omega=180) = [protein]-peptidylproline (omega=0)</text>
        <dbReference type="Rhea" id="RHEA:16237"/>
        <dbReference type="Rhea" id="RHEA-COMP:10747"/>
        <dbReference type="Rhea" id="RHEA-COMP:10748"/>
        <dbReference type="ChEBI" id="CHEBI:83833"/>
        <dbReference type="ChEBI" id="CHEBI:83834"/>
        <dbReference type="EC" id="5.2.1.8"/>
    </reaction>
</comment>
<dbReference type="PANTHER" id="PTHR47245">
    <property type="entry name" value="PEPTIDYLPROLYL ISOMERASE"/>
    <property type="match status" value="1"/>
</dbReference>
<evidence type="ECO:0000313" key="9">
    <source>
        <dbReference type="Proteomes" id="UP000000366"/>
    </source>
</evidence>
<feature type="domain" description="PpiC" evidence="7">
    <location>
        <begin position="97"/>
        <end position="208"/>
    </location>
</feature>
<evidence type="ECO:0000256" key="3">
    <source>
        <dbReference type="ARBA" id="ARBA00013194"/>
    </source>
</evidence>
<dbReference type="EMBL" id="CP000555">
    <property type="protein sequence ID" value="ABM94664.1"/>
    <property type="molecule type" value="Genomic_DNA"/>
</dbReference>
<dbReference type="Proteomes" id="UP000000366">
    <property type="component" value="Chromosome"/>
</dbReference>
<protein>
    <recommendedName>
        <fullName evidence="3">peptidylprolyl isomerase</fullName>
        <ecNumber evidence="3">5.2.1.8</ecNumber>
    </recommendedName>
</protein>
<proteinExistence type="inferred from homology"/>
<evidence type="ECO:0000313" key="8">
    <source>
        <dbReference type="EMBL" id="ABM94664.1"/>
    </source>
</evidence>
<accession>A2SGH5</accession>
<gene>
    <name evidence="8" type="ordered locus">Mpe_A1704</name>
</gene>
<evidence type="ECO:0000256" key="6">
    <source>
        <dbReference type="PROSITE-ProRule" id="PRU00278"/>
    </source>
</evidence>
<dbReference type="AlphaFoldDB" id="A2SGH5"/>
<dbReference type="RefSeq" id="WP_011829301.1">
    <property type="nucleotide sequence ID" value="NC_008825.1"/>
</dbReference>
<dbReference type="Pfam" id="PF13616">
    <property type="entry name" value="Rotamase_3"/>
    <property type="match status" value="1"/>
</dbReference>
<dbReference type="PANTHER" id="PTHR47245:SF2">
    <property type="entry name" value="PEPTIDYL-PROLYL CIS-TRANS ISOMERASE HP_0175-RELATED"/>
    <property type="match status" value="1"/>
</dbReference>
<dbReference type="SUPFAM" id="SSF54534">
    <property type="entry name" value="FKBP-like"/>
    <property type="match status" value="1"/>
</dbReference>
<reference evidence="8 9" key="1">
    <citation type="journal article" date="2007" name="J. Bacteriol.">
        <title>Whole-genome analysis of the methyl tert-butyl ether-degrading beta-proteobacterium Methylibium petroleiphilum PM1.</title>
        <authorList>
            <person name="Kane S.R."/>
            <person name="Chakicherla A.Y."/>
            <person name="Chain P.S.G."/>
            <person name="Schmidt R."/>
            <person name="Shin M.W."/>
            <person name="Legler T.C."/>
            <person name="Scow K.M."/>
            <person name="Larimer F.W."/>
            <person name="Lucas S.M."/>
            <person name="Richardson P.M."/>
            <person name="Hristova K.R."/>
        </authorList>
    </citation>
    <scope>NUCLEOTIDE SEQUENCE [LARGE SCALE GENOMIC DNA]</scope>
    <source>
        <strain evidence="9">ATCC BAA-1232 / LMG 22953 / PM1</strain>
    </source>
</reference>
<dbReference type="GO" id="GO:0003755">
    <property type="term" value="F:peptidyl-prolyl cis-trans isomerase activity"/>
    <property type="evidence" value="ECO:0007669"/>
    <property type="project" value="UniProtKB-KW"/>
</dbReference>
<dbReference type="STRING" id="420662.Mpe_A1704"/>
<keyword evidence="4 6" id="KW-0697">Rotamase</keyword>
<evidence type="ECO:0000256" key="5">
    <source>
        <dbReference type="ARBA" id="ARBA00023235"/>
    </source>
</evidence>